<evidence type="ECO:0000256" key="3">
    <source>
        <dbReference type="ARBA" id="ARBA00022450"/>
    </source>
</evidence>
<organism evidence="9 10">
    <name type="scientific">Streptomyces curacoi</name>
    <dbReference type="NCBI Taxonomy" id="146536"/>
    <lineage>
        <taxon>Bacteria</taxon>
        <taxon>Bacillati</taxon>
        <taxon>Actinomycetota</taxon>
        <taxon>Actinomycetes</taxon>
        <taxon>Kitasatosporales</taxon>
        <taxon>Streptomycetaceae</taxon>
        <taxon>Streptomyces</taxon>
    </lineage>
</organism>
<dbReference type="InterPro" id="IPR042099">
    <property type="entry name" value="ANL_N_sf"/>
</dbReference>
<dbReference type="FunFam" id="1.10.1200.10:FF:000005">
    <property type="entry name" value="Nonribosomal peptide synthetase 1"/>
    <property type="match status" value="1"/>
</dbReference>
<evidence type="ECO:0000259" key="8">
    <source>
        <dbReference type="PROSITE" id="PS50075"/>
    </source>
</evidence>
<sequence>MKSVKEQLAGVPDKGIGYGLLRFLNAETGSELAELPDGQITFNYLGQFTEADMPGRADGWRAITTVGSPAPDSDLPAMAALEISAAVTGEEPRLSAEFSFPSGVLSPAEVRDLADLWVAALEGLARHVSAPGAGGLTPSDLPLVKVSQQDIDRWERRHPALVDVWPATPMQSGLLFHSLLAGSSFDAYHVQLVLHVEGTVDADRMRAAGQALLDRHAALRTAFVTDSSGQQVQLVLERVELPWREYDLRTPDAGDAQDALERLLAQDHASHFRPDVPPLLRMTLVHTGADRAELVLTAHHALFDGWSLPLLMKDLLRLYGTGGDASRLPRTRGYSDFLTWLAGRDRAESLRAWARELDGLEEPTMLVPGADAEAARGGLAQLEVPVPPDVARALSRRAAALGVTMSTVVQAAWAVLLGRLTGRRDVVFGATVSGRPHAVAEADEMVGLFVNTLPVRVRYSPGDTFTGLLTALHDRHAALLDHHHCGLPEIQQQAGLGTLFDTLVLFESYPIDRTGLTEANTAAGIAITGIRPSTGTHYPLIVAADAAPHLRVGLQFRPEHVDEERARDIARRLARVLSAIAADPDAPIGSVQILGPAERDLLLGEYNATARPVPADTIPDLFERQAKATPDAAALIFDDVTLTYRQLDARANQVAHWLVEHGVGPEQSVALALPRSADLVVAVLAVLKAGGAYVPVDPDHPAARTEFVLRDAEPALVVDTEALTRDFARYPDTAPDVRHASADQLAYVIYTSGSTGTPKGVAVAHASLVNFLSAMGERFPLRPHDRMLAVTTMAFDIAALEVFLPLLSGGAVVMATKEDVAQPAALAGLIERHGVTLVQGTPSLWQTLVSHDPGCLRGVRALVGGEAFPADLAEALGRSAAEVTNLYGPTETAIWSTAARVTTADGAPPIGRPIANTRVYVLDEGLSPVPPGVVGELYIAGAGVARGYVGRPGLSAGRFVADPFVPGQRMYRTGDLVRWRPDGSLDYLGRADFQVKVRGYRIELGEVEAALLSHPEVARAVVTARDAGPGDRRLVGYVVSRAGGRAGEGSTATLPAALREHVAARLPDYMVPSAVVVLPEIPLTPNGKVDRRALPAPDHTPVAARPPRTPREETLCRLFAEVLGLERIGIDDNFFESGGHSLLATRLIGRIRAETGVDVPVRTFFGHPTVAALSTRWTELTTSVRPRLRKMTEE</sequence>
<evidence type="ECO:0000256" key="4">
    <source>
        <dbReference type="ARBA" id="ARBA00022553"/>
    </source>
</evidence>
<dbReference type="InterPro" id="IPR010071">
    <property type="entry name" value="AA_adenyl_dom"/>
</dbReference>
<dbReference type="InterPro" id="IPR025110">
    <property type="entry name" value="AMP-bd_C"/>
</dbReference>
<dbReference type="Gene3D" id="3.30.300.30">
    <property type="match status" value="1"/>
</dbReference>
<dbReference type="GO" id="GO:0008610">
    <property type="term" value="P:lipid biosynthetic process"/>
    <property type="evidence" value="ECO:0007669"/>
    <property type="project" value="UniProtKB-ARBA"/>
</dbReference>
<gene>
    <name evidence="9" type="ORF">AQI70_13610</name>
</gene>
<dbReference type="FunFam" id="2.30.38.10:FF:000001">
    <property type="entry name" value="Non-ribosomal peptide synthetase PvdI"/>
    <property type="match status" value="1"/>
</dbReference>
<dbReference type="Pfam" id="PF00501">
    <property type="entry name" value="AMP-binding"/>
    <property type="match status" value="1"/>
</dbReference>
<protein>
    <recommendedName>
        <fullName evidence="8">Carrier domain-containing protein</fullName>
    </recommendedName>
</protein>
<evidence type="ECO:0000313" key="9">
    <source>
        <dbReference type="EMBL" id="KUM78492.1"/>
    </source>
</evidence>
<dbReference type="Gene3D" id="3.40.50.12780">
    <property type="entry name" value="N-terminal domain of ligase-like"/>
    <property type="match status" value="1"/>
</dbReference>
<dbReference type="Pfam" id="PF00550">
    <property type="entry name" value="PP-binding"/>
    <property type="match status" value="1"/>
</dbReference>
<proteinExistence type="inferred from homology"/>
<dbReference type="GO" id="GO:0005829">
    <property type="term" value="C:cytosol"/>
    <property type="evidence" value="ECO:0007669"/>
    <property type="project" value="TreeGrafter"/>
</dbReference>
<dbReference type="PROSITE" id="PS00455">
    <property type="entry name" value="AMP_BINDING"/>
    <property type="match status" value="1"/>
</dbReference>
<comment type="cofactor">
    <cofactor evidence="1">
        <name>pantetheine 4'-phosphate</name>
        <dbReference type="ChEBI" id="CHEBI:47942"/>
    </cofactor>
</comment>
<dbReference type="InterPro" id="IPR020806">
    <property type="entry name" value="PKS_PP-bd"/>
</dbReference>
<dbReference type="InterPro" id="IPR029058">
    <property type="entry name" value="AB_hydrolase_fold"/>
</dbReference>
<name>A0A117PFD5_9ACTN</name>
<dbReference type="InterPro" id="IPR000873">
    <property type="entry name" value="AMP-dep_synth/lig_dom"/>
</dbReference>
<dbReference type="InterPro" id="IPR009081">
    <property type="entry name" value="PP-bd_ACP"/>
</dbReference>
<keyword evidence="6" id="KW-0045">Antibiotic biosynthesis</keyword>
<dbReference type="Gene3D" id="3.40.50.1820">
    <property type="entry name" value="alpha/beta hydrolase"/>
    <property type="match status" value="1"/>
</dbReference>
<evidence type="ECO:0000256" key="2">
    <source>
        <dbReference type="ARBA" id="ARBA00006432"/>
    </source>
</evidence>
<feature type="region of interest" description="Disordered" evidence="7">
    <location>
        <begin position="1089"/>
        <end position="1108"/>
    </location>
</feature>
<dbReference type="Proteomes" id="UP000054024">
    <property type="component" value="Unassembled WGS sequence"/>
</dbReference>
<dbReference type="PROSITE" id="PS00012">
    <property type="entry name" value="PHOSPHOPANTETHEINE"/>
    <property type="match status" value="1"/>
</dbReference>
<keyword evidence="5" id="KW-0677">Repeat</keyword>
<accession>A0A117PFD5</accession>
<dbReference type="SUPFAM" id="SSF52777">
    <property type="entry name" value="CoA-dependent acyltransferases"/>
    <property type="match status" value="3"/>
</dbReference>
<dbReference type="FunFam" id="3.40.50.980:FF:000001">
    <property type="entry name" value="Non-ribosomal peptide synthetase"/>
    <property type="match status" value="1"/>
</dbReference>
<evidence type="ECO:0000313" key="10">
    <source>
        <dbReference type="Proteomes" id="UP000054024"/>
    </source>
</evidence>
<feature type="domain" description="Carrier" evidence="8">
    <location>
        <begin position="1106"/>
        <end position="1181"/>
    </location>
</feature>
<dbReference type="PANTHER" id="PTHR45527">
    <property type="entry name" value="NONRIBOSOMAL PEPTIDE SYNTHETASE"/>
    <property type="match status" value="1"/>
</dbReference>
<dbReference type="CDD" id="cd19543">
    <property type="entry name" value="DCL_NRPS"/>
    <property type="match status" value="1"/>
</dbReference>
<dbReference type="SUPFAM" id="SSF47336">
    <property type="entry name" value="ACP-like"/>
    <property type="match status" value="1"/>
</dbReference>
<comment type="similarity">
    <text evidence="2">Belongs to the ATP-dependent AMP-binding enzyme family.</text>
</comment>
<dbReference type="STRING" id="146536.AQI70_13610"/>
<keyword evidence="4" id="KW-0597">Phosphoprotein</keyword>
<evidence type="ECO:0000256" key="7">
    <source>
        <dbReference type="SAM" id="MobiDB-lite"/>
    </source>
</evidence>
<dbReference type="AlphaFoldDB" id="A0A117PFD5"/>
<dbReference type="FunFam" id="3.30.300.30:FF:000010">
    <property type="entry name" value="Enterobactin synthetase component F"/>
    <property type="match status" value="1"/>
</dbReference>
<dbReference type="Gene3D" id="3.30.559.30">
    <property type="entry name" value="Nonribosomal peptide synthetase, condensation domain"/>
    <property type="match status" value="2"/>
</dbReference>
<dbReference type="NCBIfam" id="TIGR01733">
    <property type="entry name" value="AA-adenyl-dom"/>
    <property type="match status" value="1"/>
</dbReference>
<dbReference type="CDD" id="cd05930">
    <property type="entry name" value="A_NRPS"/>
    <property type="match status" value="1"/>
</dbReference>
<dbReference type="PANTHER" id="PTHR45527:SF1">
    <property type="entry name" value="FATTY ACID SYNTHASE"/>
    <property type="match status" value="1"/>
</dbReference>
<dbReference type="InterPro" id="IPR045851">
    <property type="entry name" value="AMP-bd_C_sf"/>
</dbReference>
<dbReference type="InterPro" id="IPR010060">
    <property type="entry name" value="NRPS_synth"/>
</dbReference>
<dbReference type="Gene3D" id="3.30.559.10">
    <property type="entry name" value="Chloramphenicol acetyltransferase-like domain"/>
    <property type="match status" value="1"/>
</dbReference>
<dbReference type="InterPro" id="IPR023213">
    <property type="entry name" value="CAT-like_dom_sf"/>
</dbReference>
<dbReference type="InterPro" id="IPR020845">
    <property type="entry name" value="AMP-binding_CS"/>
</dbReference>
<keyword evidence="3" id="KW-0596">Phosphopantetheine</keyword>
<comment type="caution">
    <text evidence="9">The sequence shown here is derived from an EMBL/GenBank/DDBJ whole genome shotgun (WGS) entry which is preliminary data.</text>
</comment>
<dbReference type="GO" id="GO:0003824">
    <property type="term" value="F:catalytic activity"/>
    <property type="evidence" value="ECO:0007669"/>
    <property type="project" value="InterPro"/>
</dbReference>
<dbReference type="SMART" id="SM00823">
    <property type="entry name" value="PKS_PP"/>
    <property type="match status" value="1"/>
</dbReference>
<dbReference type="InterPro" id="IPR006162">
    <property type="entry name" value="Ppantetheine_attach_site"/>
</dbReference>
<dbReference type="InterPro" id="IPR001242">
    <property type="entry name" value="Condensation_dom"/>
</dbReference>
<dbReference type="GO" id="GO:0017000">
    <property type="term" value="P:antibiotic biosynthetic process"/>
    <property type="evidence" value="ECO:0007669"/>
    <property type="project" value="UniProtKB-KW"/>
</dbReference>
<keyword evidence="10" id="KW-1185">Reference proteome</keyword>
<evidence type="ECO:0000256" key="5">
    <source>
        <dbReference type="ARBA" id="ARBA00022737"/>
    </source>
</evidence>
<dbReference type="GO" id="GO:0044550">
    <property type="term" value="P:secondary metabolite biosynthetic process"/>
    <property type="evidence" value="ECO:0007669"/>
    <property type="project" value="UniProtKB-ARBA"/>
</dbReference>
<dbReference type="InterPro" id="IPR036736">
    <property type="entry name" value="ACP-like_sf"/>
</dbReference>
<dbReference type="GO" id="GO:0031177">
    <property type="term" value="F:phosphopantetheine binding"/>
    <property type="evidence" value="ECO:0007669"/>
    <property type="project" value="InterPro"/>
</dbReference>
<reference evidence="9 10" key="1">
    <citation type="submission" date="2015-10" db="EMBL/GenBank/DDBJ databases">
        <title>Draft genome sequence of Streptomyces curacoi DSM 40107, type strain for the species Streptomyces curacoi.</title>
        <authorList>
            <person name="Ruckert C."/>
            <person name="Winkler A."/>
            <person name="Kalinowski J."/>
            <person name="Kampfer P."/>
            <person name="Glaeser S."/>
        </authorList>
    </citation>
    <scope>NUCLEOTIDE SEQUENCE [LARGE SCALE GENOMIC DNA]</scope>
    <source>
        <strain evidence="9 10">DSM 40107</strain>
    </source>
</reference>
<dbReference type="FunFam" id="3.40.50.12780:FF:000012">
    <property type="entry name" value="Non-ribosomal peptide synthetase"/>
    <property type="match status" value="1"/>
</dbReference>
<dbReference type="EMBL" id="LMWJ01000007">
    <property type="protein sequence ID" value="KUM78492.1"/>
    <property type="molecule type" value="Genomic_DNA"/>
</dbReference>
<dbReference type="NCBIfam" id="TIGR01720">
    <property type="entry name" value="NRPS-para261"/>
    <property type="match status" value="1"/>
</dbReference>
<evidence type="ECO:0000256" key="1">
    <source>
        <dbReference type="ARBA" id="ARBA00001957"/>
    </source>
</evidence>
<evidence type="ECO:0000256" key="6">
    <source>
        <dbReference type="ARBA" id="ARBA00023194"/>
    </source>
</evidence>
<dbReference type="Pfam" id="PF00668">
    <property type="entry name" value="Condensation"/>
    <property type="match status" value="1"/>
</dbReference>
<dbReference type="PROSITE" id="PS50075">
    <property type="entry name" value="CARRIER"/>
    <property type="match status" value="1"/>
</dbReference>
<dbReference type="Pfam" id="PF13193">
    <property type="entry name" value="AMP-binding_C"/>
    <property type="match status" value="1"/>
</dbReference>
<dbReference type="SUPFAM" id="SSF56801">
    <property type="entry name" value="Acetyl-CoA synthetase-like"/>
    <property type="match status" value="1"/>
</dbReference>
<dbReference type="GO" id="GO:0043041">
    <property type="term" value="P:amino acid activation for nonribosomal peptide biosynthetic process"/>
    <property type="evidence" value="ECO:0007669"/>
    <property type="project" value="TreeGrafter"/>
</dbReference>